<evidence type="ECO:0000313" key="7">
    <source>
        <dbReference type="EMBL" id="KAJ9183278.1"/>
    </source>
</evidence>
<dbReference type="PANTHER" id="PTHR21320">
    <property type="entry name" value="CYTOCHROME C OXIDASE ASSEMBLY PROTEIN COX11-RELATED"/>
    <property type="match status" value="1"/>
</dbReference>
<dbReference type="Gene3D" id="2.60.370.10">
    <property type="entry name" value="Ctag/Cox11"/>
    <property type="match status" value="1"/>
</dbReference>
<dbReference type="SUPFAM" id="SSF110111">
    <property type="entry name" value="Ctag/Cox11"/>
    <property type="match status" value="1"/>
</dbReference>
<reference evidence="7" key="1">
    <citation type="journal article" date="2023" name="Plant Biotechnol. J.">
        <title>Chromosome-level wild Hevea brasiliensis genome provides new tools for genomic-assisted breeding and valuable loci to elevate rubber yield.</title>
        <authorList>
            <person name="Cheng H."/>
            <person name="Song X."/>
            <person name="Hu Y."/>
            <person name="Wu T."/>
            <person name="Yang Q."/>
            <person name="An Z."/>
            <person name="Feng S."/>
            <person name="Deng Z."/>
            <person name="Wu W."/>
            <person name="Zeng X."/>
            <person name="Tu M."/>
            <person name="Wang X."/>
            <person name="Huang H."/>
        </authorList>
    </citation>
    <scope>NUCLEOTIDE SEQUENCE</scope>
    <source>
        <strain evidence="7">MT/VB/25A 57/8</strain>
    </source>
</reference>
<evidence type="ECO:0000256" key="3">
    <source>
        <dbReference type="ARBA" id="ARBA00022692"/>
    </source>
</evidence>
<protein>
    <submittedName>
        <fullName evidence="7">Uncharacterized protein</fullName>
    </submittedName>
</protein>
<gene>
    <name evidence="7" type="ORF">P3X46_007157</name>
</gene>
<comment type="subcellular location">
    <subcellularLocation>
        <location evidence="2">Mitochondrion inner membrane</location>
        <topology evidence="2">Single-pass membrane protein</topology>
        <orientation evidence="2">Intermembrane side</orientation>
    </subcellularLocation>
</comment>
<feature type="transmembrane region" description="Helical" evidence="6">
    <location>
        <begin position="69"/>
        <end position="88"/>
    </location>
</feature>
<dbReference type="InterPro" id="IPR023471">
    <property type="entry name" value="CtaG/Cox11_dom_sf"/>
</dbReference>
<evidence type="ECO:0000256" key="6">
    <source>
        <dbReference type="SAM" id="Phobius"/>
    </source>
</evidence>
<dbReference type="PANTHER" id="PTHR21320:SF3">
    <property type="entry name" value="CYTOCHROME C OXIDASE ASSEMBLY PROTEIN COX11, MITOCHONDRIAL-RELATED"/>
    <property type="match status" value="1"/>
</dbReference>
<dbReference type="Proteomes" id="UP001174677">
    <property type="component" value="Chromosome 4"/>
</dbReference>
<keyword evidence="5 6" id="KW-0472">Membrane</keyword>
<sequence length="210" mass="23792">MSWSSIAGARISPHLKSILQNRNLKSWISVPRCEVSTPTIAHWLGNSCIKNHYATYHGSTSTEQKSRKMLIYLTGLVIAMVGNVYAASVEEKIARHAKEGTVTTRVKPGESALAFYAAENRSSTPITGVSTYNMTPMKYKMQKVVYLLYPKISCWRYMQPSLLPLLGLPLEPQPQQIVLRNDLLLPFRFLKIFYFLRSNTRRLTSVSAYS</sequence>
<keyword evidence="3 6" id="KW-0812">Transmembrane</keyword>
<evidence type="ECO:0000256" key="1">
    <source>
        <dbReference type="ARBA" id="ARBA00004007"/>
    </source>
</evidence>
<comment type="caution">
    <text evidence="7">The sequence shown here is derived from an EMBL/GenBank/DDBJ whole genome shotgun (WGS) entry which is preliminary data.</text>
</comment>
<evidence type="ECO:0000256" key="2">
    <source>
        <dbReference type="ARBA" id="ARBA00004243"/>
    </source>
</evidence>
<proteinExistence type="predicted"/>
<dbReference type="Pfam" id="PF04442">
    <property type="entry name" value="CtaG_Cox11"/>
    <property type="match status" value="1"/>
</dbReference>
<organism evidence="7 8">
    <name type="scientific">Hevea brasiliensis</name>
    <name type="common">Para rubber tree</name>
    <name type="synonym">Siphonia brasiliensis</name>
    <dbReference type="NCBI Taxonomy" id="3981"/>
    <lineage>
        <taxon>Eukaryota</taxon>
        <taxon>Viridiplantae</taxon>
        <taxon>Streptophyta</taxon>
        <taxon>Embryophyta</taxon>
        <taxon>Tracheophyta</taxon>
        <taxon>Spermatophyta</taxon>
        <taxon>Magnoliopsida</taxon>
        <taxon>eudicotyledons</taxon>
        <taxon>Gunneridae</taxon>
        <taxon>Pentapetalae</taxon>
        <taxon>rosids</taxon>
        <taxon>fabids</taxon>
        <taxon>Malpighiales</taxon>
        <taxon>Euphorbiaceae</taxon>
        <taxon>Crotonoideae</taxon>
        <taxon>Micrandreae</taxon>
        <taxon>Hevea</taxon>
    </lineage>
</organism>
<dbReference type="InterPro" id="IPR007533">
    <property type="entry name" value="Cyt_c_oxidase_assmbl_CtaG"/>
</dbReference>
<dbReference type="EMBL" id="JARPOI010000004">
    <property type="protein sequence ID" value="KAJ9183278.1"/>
    <property type="molecule type" value="Genomic_DNA"/>
</dbReference>
<accession>A0ABQ9MWB1</accession>
<keyword evidence="8" id="KW-1185">Reference proteome</keyword>
<evidence type="ECO:0000313" key="8">
    <source>
        <dbReference type="Proteomes" id="UP001174677"/>
    </source>
</evidence>
<evidence type="ECO:0000256" key="4">
    <source>
        <dbReference type="ARBA" id="ARBA00022989"/>
    </source>
</evidence>
<evidence type="ECO:0000256" key="5">
    <source>
        <dbReference type="ARBA" id="ARBA00023136"/>
    </source>
</evidence>
<name>A0ABQ9MWB1_HEVBR</name>
<comment type="function">
    <text evidence="1">Exerts its effect at some terminal stage of cytochrome c oxidase synthesis, probably by being involved in the insertion of the copper B into subunit I.</text>
</comment>
<keyword evidence="4 6" id="KW-1133">Transmembrane helix</keyword>